<dbReference type="GO" id="GO:0015627">
    <property type="term" value="C:type II protein secretion system complex"/>
    <property type="evidence" value="ECO:0007669"/>
    <property type="project" value="InterPro"/>
</dbReference>
<reference evidence="5 6" key="1">
    <citation type="journal article" date="2010" name="J. Bacteriol.">
        <title>Genome sequence of Lentisphaera araneosa HTCC2155T, the type species of the order Lentisphaerales in the phylum Lentisphaerae.</title>
        <authorList>
            <person name="Thrash J.C."/>
            <person name="Cho J.C."/>
            <person name="Vergin K.L."/>
            <person name="Morris R.M."/>
            <person name="Giovannoni S.J."/>
        </authorList>
    </citation>
    <scope>NUCLEOTIDE SEQUENCE [LARGE SCALE GENOMIC DNA]</scope>
    <source>
        <strain evidence="5 6">HTCC2155</strain>
    </source>
</reference>
<evidence type="ECO:0000259" key="4">
    <source>
        <dbReference type="Pfam" id="PF07596"/>
    </source>
</evidence>
<evidence type="ECO:0000256" key="3">
    <source>
        <dbReference type="SAM" id="Phobius"/>
    </source>
</evidence>
<dbReference type="PANTHER" id="PTHR30093:SF2">
    <property type="entry name" value="TYPE II SECRETION SYSTEM PROTEIN H"/>
    <property type="match status" value="1"/>
</dbReference>
<comment type="caution">
    <text evidence="5">The sequence shown here is derived from an EMBL/GenBank/DDBJ whole genome shotgun (WGS) entry which is preliminary data.</text>
</comment>
<dbReference type="EMBL" id="ABCK01000026">
    <property type="protein sequence ID" value="EDM25632.1"/>
    <property type="molecule type" value="Genomic_DNA"/>
</dbReference>
<dbReference type="NCBIfam" id="TIGR02532">
    <property type="entry name" value="IV_pilin_GFxxxE"/>
    <property type="match status" value="1"/>
</dbReference>
<sequence length="259" mass="28082">MQKSKFTLIELLVVVAIIGILASLLLPVLGKARKKSHQAVCKNNLKQLAIASFSYQDDNDGHFSAGIESVSGISWDDLLSLYDSRNLSIAQMQSGHGVNGRWGMRAEDMPEGADHGPMYRCPSDPTVNTGGILLNYYPTQNNNSSSAGNAYNGIFGLKSWDGVTAVFWSKRIDDISQTSQTIIYAELPAKLNMGTSYEWGGVTAENMMNSTILLHNNESNYLKADGSVESMSPVQSLVKNNGSVGGASDVTDTQWDSFK</sequence>
<keyword evidence="1" id="KW-0488">Methylation</keyword>
<dbReference type="OrthoDB" id="115249at2"/>
<feature type="region of interest" description="Disordered" evidence="2">
    <location>
        <begin position="239"/>
        <end position="259"/>
    </location>
</feature>
<feature type="compositionally biased region" description="Polar residues" evidence="2">
    <location>
        <begin position="250"/>
        <end position="259"/>
    </location>
</feature>
<dbReference type="Gene3D" id="3.30.700.10">
    <property type="entry name" value="Glycoprotein, Type 4 Pilin"/>
    <property type="match status" value="1"/>
</dbReference>
<evidence type="ECO:0000313" key="5">
    <source>
        <dbReference type="EMBL" id="EDM25632.1"/>
    </source>
</evidence>
<keyword evidence="3" id="KW-1133">Transmembrane helix</keyword>
<dbReference type="eggNOG" id="COG2165">
    <property type="taxonomic scope" value="Bacteria"/>
</dbReference>
<dbReference type="InterPro" id="IPR012902">
    <property type="entry name" value="N_methyl_site"/>
</dbReference>
<dbReference type="RefSeq" id="WP_007280565.1">
    <property type="nucleotide sequence ID" value="NZ_ABCK01000026.1"/>
</dbReference>
<proteinExistence type="predicted"/>
<feature type="transmembrane region" description="Helical" evidence="3">
    <location>
        <begin position="6"/>
        <end position="29"/>
    </location>
</feature>
<dbReference type="InterPro" id="IPR045584">
    <property type="entry name" value="Pilin-like"/>
</dbReference>
<keyword evidence="3" id="KW-0472">Membrane</keyword>
<gene>
    <name evidence="5" type="ORF">LNTAR_25100</name>
</gene>
<dbReference type="InterPro" id="IPR011453">
    <property type="entry name" value="DUF1559"/>
</dbReference>
<dbReference type="PANTHER" id="PTHR30093">
    <property type="entry name" value="GENERAL SECRETION PATHWAY PROTEIN G"/>
    <property type="match status" value="1"/>
</dbReference>
<evidence type="ECO:0000256" key="2">
    <source>
        <dbReference type="SAM" id="MobiDB-lite"/>
    </source>
</evidence>
<dbReference type="AlphaFoldDB" id="A6DRU7"/>
<dbReference type="Pfam" id="PF07596">
    <property type="entry name" value="SBP_bac_10"/>
    <property type="match status" value="1"/>
</dbReference>
<accession>A6DRU7</accession>
<organism evidence="5 6">
    <name type="scientific">Lentisphaera araneosa HTCC2155</name>
    <dbReference type="NCBI Taxonomy" id="313628"/>
    <lineage>
        <taxon>Bacteria</taxon>
        <taxon>Pseudomonadati</taxon>
        <taxon>Lentisphaerota</taxon>
        <taxon>Lentisphaeria</taxon>
        <taxon>Lentisphaerales</taxon>
        <taxon>Lentisphaeraceae</taxon>
        <taxon>Lentisphaera</taxon>
    </lineage>
</organism>
<evidence type="ECO:0000313" key="6">
    <source>
        <dbReference type="Proteomes" id="UP000004947"/>
    </source>
</evidence>
<dbReference type="SUPFAM" id="SSF54523">
    <property type="entry name" value="Pili subunits"/>
    <property type="match status" value="1"/>
</dbReference>
<dbReference type="InterPro" id="IPR000983">
    <property type="entry name" value="Bac_GSPG_pilin"/>
</dbReference>
<dbReference type="Proteomes" id="UP000004947">
    <property type="component" value="Unassembled WGS sequence"/>
</dbReference>
<evidence type="ECO:0000256" key="1">
    <source>
        <dbReference type="ARBA" id="ARBA00022481"/>
    </source>
</evidence>
<dbReference type="PRINTS" id="PR00813">
    <property type="entry name" value="BCTERIALGSPG"/>
</dbReference>
<feature type="domain" description="DUF1559" evidence="4">
    <location>
        <begin position="31"/>
        <end position="218"/>
    </location>
</feature>
<dbReference type="STRING" id="313628.LNTAR_25100"/>
<dbReference type="GO" id="GO:0015628">
    <property type="term" value="P:protein secretion by the type II secretion system"/>
    <property type="evidence" value="ECO:0007669"/>
    <property type="project" value="InterPro"/>
</dbReference>
<name>A6DRU7_9BACT</name>
<protein>
    <recommendedName>
        <fullName evidence="4">DUF1559 domain-containing protein</fullName>
    </recommendedName>
</protein>
<keyword evidence="3" id="KW-0812">Transmembrane</keyword>
<keyword evidence="6" id="KW-1185">Reference proteome</keyword>